<dbReference type="Ensembl" id="ENSSLUT00000027781.1">
    <property type="protein sequence ID" value="ENSSLUP00000026900.1"/>
    <property type="gene ID" value="ENSSLUG00000012226.1"/>
</dbReference>
<keyword evidence="4" id="KW-1185">Reference proteome</keyword>
<name>A0A8D0CZC9_SANLU</name>
<feature type="domain" description="DUF4939" evidence="2">
    <location>
        <begin position="55"/>
        <end position="138"/>
    </location>
</feature>
<dbReference type="AlphaFoldDB" id="A0A8D0CZC9"/>
<dbReference type="Pfam" id="PF16297">
    <property type="entry name" value="DUF4939"/>
    <property type="match status" value="1"/>
</dbReference>
<dbReference type="Proteomes" id="UP000694568">
    <property type="component" value="Unplaced"/>
</dbReference>
<sequence length="165" mass="18089">MAEALRSQAEEVRHLGSQPHRPNPLDSSDNVSQPASPPCTSAVNPVPPAVAPSSLESPVSFPEKFSGVLGTCEGFLVQCALVFRRQTATFRSEEARVCFVAGLLRDRALAWFTLVSEGQPHLLSSYSAFVEEMRRVFDRPTSGCWLTPLDMATLLTQCPMLLVKR</sequence>
<evidence type="ECO:0000313" key="4">
    <source>
        <dbReference type="Proteomes" id="UP000694568"/>
    </source>
</evidence>
<reference evidence="3" key="2">
    <citation type="submission" date="2025-09" db="UniProtKB">
        <authorList>
            <consortium name="Ensembl"/>
        </authorList>
    </citation>
    <scope>IDENTIFICATION</scope>
</reference>
<organism evidence="3 4">
    <name type="scientific">Sander lucioperca</name>
    <name type="common">Pike-perch</name>
    <name type="synonym">Perca lucioperca</name>
    <dbReference type="NCBI Taxonomy" id="283035"/>
    <lineage>
        <taxon>Eukaryota</taxon>
        <taxon>Metazoa</taxon>
        <taxon>Chordata</taxon>
        <taxon>Craniata</taxon>
        <taxon>Vertebrata</taxon>
        <taxon>Euteleostomi</taxon>
        <taxon>Actinopterygii</taxon>
        <taxon>Neopterygii</taxon>
        <taxon>Teleostei</taxon>
        <taxon>Neoteleostei</taxon>
        <taxon>Acanthomorphata</taxon>
        <taxon>Eupercaria</taxon>
        <taxon>Perciformes</taxon>
        <taxon>Percoidei</taxon>
        <taxon>Percidae</taxon>
        <taxon>Luciopercinae</taxon>
        <taxon>Sander</taxon>
    </lineage>
</organism>
<reference evidence="3" key="1">
    <citation type="submission" date="2025-08" db="UniProtKB">
        <authorList>
            <consortium name="Ensembl"/>
        </authorList>
    </citation>
    <scope>IDENTIFICATION</scope>
</reference>
<proteinExistence type="predicted"/>
<feature type="region of interest" description="Disordered" evidence="1">
    <location>
        <begin position="1"/>
        <end position="47"/>
    </location>
</feature>
<dbReference type="GeneTree" id="ENSGT01050000246520"/>
<accession>A0A8D0CZC9</accession>
<evidence type="ECO:0000313" key="3">
    <source>
        <dbReference type="Ensembl" id="ENSSLUP00000026900.1"/>
    </source>
</evidence>
<dbReference type="InterPro" id="IPR032549">
    <property type="entry name" value="DUF4939"/>
</dbReference>
<protein>
    <recommendedName>
        <fullName evidence="2">DUF4939 domain-containing protein</fullName>
    </recommendedName>
</protein>
<evidence type="ECO:0000256" key="1">
    <source>
        <dbReference type="SAM" id="MobiDB-lite"/>
    </source>
</evidence>
<feature type="compositionally biased region" description="Polar residues" evidence="1">
    <location>
        <begin position="25"/>
        <end position="34"/>
    </location>
</feature>
<evidence type="ECO:0000259" key="2">
    <source>
        <dbReference type="Pfam" id="PF16297"/>
    </source>
</evidence>